<keyword evidence="2" id="KW-1185">Reference proteome</keyword>
<comment type="caution">
    <text evidence="1">The sequence shown here is derived from an EMBL/GenBank/DDBJ whole genome shotgun (WGS) entry which is preliminary data.</text>
</comment>
<dbReference type="PANTHER" id="PTHR35204">
    <property type="entry name" value="YALI0A21131P"/>
    <property type="match status" value="1"/>
</dbReference>
<feature type="non-terminal residue" evidence="1">
    <location>
        <position position="495"/>
    </location>
</feature>
<name>A0A1Y2EUL1_9BASI</name>
<protein>
    <submittedName>
        <fullName evidence="1">Uncharacterized protein</fullName>
    </submittedName>
</protein>
<dbReference type="InParanoid" id="A0A1Y2EUL1"/>
<sequence length="495" mass="54254">LLVATARAATHQQPLLAPSAEPPVSSNLIFASFTSLLKQWPNTFYSNGHSVVAGVVPAGTLLYHARKTNDLPPKTEWLAFDAEMSLGIMSGRGGFTRLLTYAASRPLKILYVDGESAALSTQGWLDSQSVLIYGNVTDDESGRGGCGGGEYERARQLCELGDEWGFDGVVRMNTAFELMYCDFSKGLSIISSVNVTDPFTAGAGFGWPAPPDAPYPDPTALQRFSLSSVIFADRSFERSGEPRVLLDYDSFVSFYDPRVSSLAEIRKRERSETSREKTRLLGISDDDGAAVRERVRAEVERMNRKGWAVGDKGGFAATGQIIIDQWASRLGELEYILRAWNGSSVGSENATTTAVRARSALYTPISSYIDFTHYSNTSASWLAWSESRCKTAHTKHVHPPTEGSALVESSIEGVSARLCKTVFRLFAESVLLKFPISVGNSVEGDAAELEERAKEALPRWGAEVRDLQKWLGWTSWVRCEEVCQPGAVCSIPMWP</sequence>
<dbReference type="AlphaFoldDB" id="A0A1Y2EUL1"/>
<gene>
    <name evidence="1" type="ORF">BCR35DRAFT_244746</name>
</gene>
<dbReference type="STRING" id="106004.A0A1Y2EUL1"/>
<evidence type="ECO:0000313" key="1">
    <source>
        <dbReference type="EMBL" id="ORY74545.1"/>
    </source>
</evidence>
<dbReference type="EMBL" id="MCGR01000041">
    <property type="protein sequence ID" value="ORY74545.1"/>
    <property type="molecule type" value="Genomic_DNA"/>
</dbReference>
<dbReference type="OrthoDB" id="10261782at2759"/>
<organism evidence="1 2">
    <name type="scientific">Leucosporidium creatinivorum</name>
    <dbReference type="NCBI Taxonomy" id="106004"/>
    <lineage>
        <taxon>Eukaryota</taxon>
        <taxon>Fungi</taxon>
        <taxon>Dikarya</taxon>
        <taxon>Basidiomycota</taxon>
        <taxon>Pucciniomycotina</taxon>
        <taxon>Microbotryomycetes</taxon>
        <taxon>Leucosporidiales</taxon>
        <taxon>Leucosporidium</taxon>
    </lineage>
</organism>
<feature type="non-terminal residue" evidence="1">
    <location>
        <position position="1"/>
    </location>
</feature>
<proteinExistence type="predicted"/>
<dbReference type="PANTHER" id="PTHR35204:SF1">
    <property type="entry name" value="ENTEROTOXIN"/>
    <property type="match status" value="1"/>
</dbReference>
<dbReference type="InterPro" id="IPR038921">
    <property type="entry name" value="YOR389W-like"/>
</dbReference>
<reference evidence="1 2" key="1">
    <citation type="submission" date="2016-07" db="EMBL/GenBank/DDBJ databases">
        <title>Pervasive Adenine N6-methylation of Active Genes in Fungi.</title>
        <authorList>
            <consortium name="DOE Joint Genome Institute"/>
            <person name="Mondo S.J."/>
            <person name="Dannebaum R.O."/>
            <person name="Kuo R.C."/>
            <person name="Labutti K."/>
            <person name="Haridas S."/>
            <person name="Kuo A."/>
            <person name="Salamov A."/>
            <person name="Ahrendt S.R."/>
            <person name="Lipzen A."/>
            <person name="Sullivan W."/>
            <person name="Andreopoulos W.B."/>
            <person name="Clum A."/>
            <person name="Lindquist E."/>
            <person name="Daum C."/>
            <person name="Ramamoorthy G.K."/>
            <person name="Gryganskyi A."/>
            <person name="Culley D."/>
            <person name="Magnuson J.K."/>
            <person name="James T.Y."/>
            <person name="O'Malley M.A."/>
            <person name="Stajich J.E."/>
            <person name="Spatafora J.W."/>
            <person name="Visel A."/>
            <person name="Grigoriev I.V."/>
        </authorList>
    </citation>
    <scope>NUCLEOTIDE SEQUENCE [LARGE SCALE GENOMIC DNA]</scope>
    <source>
        <strain evidence="1 2">62-1032</strain>
    </source>
</reference>
<evidence type="ECO:0000313" key="2">
    <source>
        <dbReference type="Proteomes" id="UP000193467"/>
    </source>
</evidence>
<accession>A0A1Y2EUL1</accession>
<dbReference type="Proteomes" id="UP000193467">
    <property type="component" value="Unassembled WGS sequence"/>
</dbReference>